<sequence>MLYWLTGGADLCMFDTETELAHAISPLVPASELDSFGPVVCIGESDGELQYAMMSNQGQCMWVLEDLRKGKWSSLRYVKSLADIENEHAKFSLNLQEEMRLQQLRESGGSFGIERWGSRTRGGGLCFLVRHGEQSNEPHCSYDGVW</sequence>
<evidence type="ECO:0000313" key="2">
    <source>
        <dbReference type="Proteomes" id="UP001497516"/>
    </source>
</evidence>
<proteinExistence type="predicted"/>
<dbReference type="AlphaFoldDB" id="A0AAV2FJ83"/>
<gene>
    <name evidence="1" type="ORF">LTRI10_LOCUS38035</name>
</gene>
<name>A0AAV2FJ83_9ROSI</name>
<organism evidence="1 2">
    <name type="scientific">Linum trigynum</name>
    <dbReference type="NCBI Taxonomy" id="586398"/>
    <lineage>
        <taxon>Eukaryota</taxon>
        <taxon>Viridiplantae</taxon>
        <taxon>Streptophyta</taxon>
        <taxon>Embryophyta</taxon>
        <taxon>Tracheophyta</taxon>
        <taxon>Spermatophyta</taxon>
        <taxon>Magnoliopsida</taxon>
        <taxon>eudicotyledons</taxon>
        <taxon>Gunneridae</taxon>
        <taxon>Pentapetalae</taxon>
        <taxon>rosids</taxon>
        <taxon>fabids</taxon>
        <taxon>Malpighiales</taxon>
        <taxon>Linaceae</taxon>
        <taxon>Linum</taxon>
    </lineage>
</organism>
<dbReference type="Proteomes" id="UP001497516">
    <property type="component" value="Chromosome 6"/>
</dbReference>
<keyword evidence="2" id="KW-1185">Reference proteome</keyword>
<evidence type="ECO:0000313" key="1">
    <source>
        <dbReference type="EMBL" id="CAL1397763.1"/>
    </source>
</evidence>
<reference evidence="1 2" key="1">
    <citation type="submission" date="2024-04" db="EMBL/GenBank/DDBJ databases">
        <authorList>
            <person name="Fracassetti M."/>
        </authorList>
    </citation>
    <scope>NUCLEOTIDE SEQUENCE [LARGE SCALE GENOMIC DNA]</scope>
</reference>
<protein>
    <recommendedName>
        <fullName evidence="3">F-box associated domain-containing protein</fullName>
    </recommendedName>
</protein>
<evidence type="ECO:0008006" key="3">
    <source>
        <dbReference type="Google" id="ProtNLM"/>
    </source>
</evidence>
<dbReference type="EMBL" id="OZ034819">
    <property type="protein sequence ID" value="CAL1397763.1"/>
    <property type="molecule type" value="Genomic_DNA"/>
</dbReference>
<accession>A0AAV2FJ83</accession>